<keyword evidence="2" id="KW-1133">Transmembrane helix</keyword>
<sequence length="239" mass="25571">MCLLLWVSVELTTVTTTITPTTSSTPQTAPLSSTVTTTANLALSTTPTTLTTIPSTTSSANPSSYISSSSAAAGAPTPTVTPGNNDNNTSVFPTTLVAVSLTGSAILNLFVALALYILWRNGKISMVGDEEATRTRKNRLVATMPNGYLPQQKQQQQGSRRQLNVNKPCPPLPSQPNGRSVADRHSDRYHSYQYHLLDHSSECSSLRSSSLSLSRQKPCTETRKNCPSPSSQADIESGR</sequence>
<feature type="region of interest" description="Disordered" evidence="1">
    <location>
        <begin position="48"/>
        <end position="87"/>
    </location>
</feature>
<dbReference type="RefSeq" id="XP_040773323.1">
    <property type="nucleotide sequence ID" value="XM_040925542.1"/>
</dbReference>
<dbReference type="EMBL" id="MU032350">
    <property type="protein sequence ID" value="KAF3762344.1"/>
    <property type="molecule type" value="Genomic_DNA"/>
</dbReference>
<feature type="region of interest" description="Disordered" evidence="1">
    <location>
        <begin position="146"/>
        <end position="184"/>
    </location>
</feature>
<evidence type="ECO:0000256" key="2">
    <source>
        <dbReference type="SAM" id="Phobius"/>
    </source>
</evidence>
<feature type="compositionally biased region" description="Low complexity" evidence="1">
    <location>
        <begin position="48"/>
        <end position="82"/>
    </location>
</feature>
<comment type="caution">
    <text evidence="4">The sequence shown here is derived from an EMBL/GenBank/DDBJ whole genome shotgun (WGS) entry which is preliminary data.</text>
</comment>
<keyword evidence="2" id="KW-0812">Transmembrane</keyword>
<evidence type="ECO:0000313" key="5">
    <source>
        <dbReference type="Proteomes" id="UP000803844"/>
    </source>
</evidence>
<dbReference type="GeneID" id="63842671"/>
<feature type="region of interest" description="Disordered" evidence="1">
    <location>
        <begin position="212"/>
        <end position="239"/>
    </location>
</feature>
<feature type="chain" id="PRO_5040403426" evidence="3">
    <location>
        <begin position="18"/>
        <end position="239"/>
    </location>
</feature>
<evidence type="ECO:0000256" key="1">
    <source>
        <dbReference type="SAM" id="MobiDB-lite"/>
    </source>
</evidence>
<dbReference type="AlphaFoldDB" id="A0A9P4XWR0"/>
<proteinExistence type="predicted"/>
<feature type="transmembrane region" description="Helical" evidence="2">
    <location>
        <begin position="96"/>
        <end position="119"/>
    </location>
</feature>
<evidence type="ECO:0000256" key="3">
    <source>
        <dbReference type="SAM" id="SignalP"/>
    </source>
</evidence>
<evidence type="ECO:0000313" key="4">
    <source>
        <dbReference type="EMBL" id="KAF3762344.1"/>
    </source>
</evidence>
<dbReference type="Proteomes" id="UP000803844">
    <property type="component" value="Unassembled WGS sequence"/>
</dbReference>
<keyword evidence="3" id="KW-0732">Signal</keyword>
<organism evidence="4 5">
    <name type="scientific">Cryphonectria parasitica (strain ATCC 38755 / EP155)</name>
    <dbReference type="NCBI Taxonomy" id="660469"/>
    <lineage>
        <taxon>Eukaryota</taxon>
        <taxon>Fungi</taxon>
        <taxon>Dikarya</taxon>
        <taxon>Ascomycota</taxon>
        <taxon>Pezizomycotina</taxon>
        <taxon>Sordariomycetes</taxon>
        <taxon>Sordariomycetidae</taxon>
        <taxon>Diaporthales</taxon>
        <taxon>Cryphonectriaceae</taxon>
        <taxon>Cryphonectria-Endothia species complex</taxon>
        <taxon>Cryphonectria</taxon>
    </lineage>
</organism>
<reference evidence="4" key="1">
    <citation type="journal article" date="2020" name="Phytopathology">
        <title>Genome sequence of the chestnut blight fungus Cryphonectria parasitica EP155: A fundamental resource for an archetypical invasive plant pathogen.</title>
        <authorList>
            <person name="Crouch J.A."/>
            <person name="Dawe A."/>
            <person name="Aerts A."/>
            <person name="Barry K."/>
            <person name="Churchill A.C.L."/>
            <person name="Grimwood J."/>
            <person name="Hillman B."/>
            <person name="Milgroom M.G."/>
            <person name="Pangilinan J."/>
            <person name="Smith M."/>
            <person name="Salamov A."/>
            <person name="Schmutz J."/>
            <person name="Yadav J."/>
            <person name="Grigoriev I.V."/>
            <person name="Nuss D."/>
        </authorList>
    </citation>
    <scope>NUCLEOTIDE SEQUENCE</scope>
    <source>
        <strain evidence="4">EP155</strain>
    </source>
</reference>
<feature type="signal peptide" evidence="3">
    <location>
        <begin position="1"/>
        <end position="17"/>
    </location>
</feature>
<keyword evidence="5" id="KW-1185">Reference proteome</keyword>
<accession>A0A9P4XWR0</accession>
<gene>
    <name evidence="4" type="ORF">M406DRAFT_72357</name>
</gene>
<keyword evidence="2" id="KW-0472">Membrane</keyword>
<name>A0A9P4XWR0_CRYP1</name>
<protein>
    <submittedName>
        <fullName evidence="4">Uncharacterized protein</fullName>
    </submittedName>
</protein>
<feature type="compositionally biased region" description="Polar residues" evidence="1">
    <location>
        <begin position="225"/>
        <end position="239"/>
    </location>
</feature>